<accession>A0A0E9VH69</accession>
<sequence>MLLIIHITLNDESLRIFKNQFGRWSKKSQ</sequence>
<protein>
    <submittedName>
        <fullName evidence="1">Uncharacterized protein</fullName>
    </submittedName>
</protein>
<organism evidence="1">
    <name type="scientific">Anguilla anguilla</name>
    <name type="common">European freshwater eel</name>
    <name type="synonym">Muraena anguilla</name>
    <dbReference type="NCBI Taxonomy" id="7936"/>
    <lineage>
        <taxon>Eukaryota</taxon>
        <taxon>Metazoa</taxon>
        <taxon>Chordata</taxon>
        <taxon>Craniata</taxon>
        <taxon>Vertebrata</taxon>
        <taxon>Euteleostomi</taxon>
        <taxon>Actinopterygii</taxon>
        <taxon>Neopterygii</taxon>
        <taxon>Teleostei</taxon>
        <taxon>Anguilliformes</taxon>
        <taxon>Anguillidae</taxon>
        <taxon>Anguilla</taxon>
    </lineage>
</organism>
<dbReference type="EMBL" id="GBXM01031231">
    <property type="protein sequence ID" value="JAH77346.1"/>
    <property type="molecule type" value="Transcribed_RNA"/>
</dbReference>
<name>A0A0E9VH69_ANGAN</name>
<reference evidence="1" key="2">
    <citation type="journal article" date="2015" name="Fish Shellfish Immunol.">
        <title>Early steps in the European eel (Anguilla anguilla)-Vibrio vulnificus interaction in the gills: Role of the RtxA13 toxin.</title>
        <authorList>
            <person name="Callol A."/>
            <person name="Pajuelo D."/>
            <person name="Ebbesson L."/>
            <person name="Teles M."/>
            <person name="MacKenzie S."/>
            <person name="Amaro C."/>
        </authorList>
    </citation>
    <scope>NUCLEOTIDE SEQUENCE</scope>
</reference>
<evidence type="ECO:0000313" key="1">
    <source>
        <dbReference type="EMBL" id="JAH77346.1"/>
    </source>
</evidence>
<proteinExistence type="predicted"/>
<dbReference type="AlphaFoldDB" id="A0A0E9VH69"/>
<reference evidence="1" key="1">
    <citation type="submission" date="2014-11" db="EMBL/GenBank/DDBJ databases">
        <authorList>
            <person name="Amaro Gonzalez C."/>
        </authorList>
    </citation>
    <scope>NUCLEOTIDE SEQUENCE</scope>
</reference>